<dbReference type="eggNOG" id="ENOG502RXWC">
    <property type="taxonomic scope" value="Eukaryota"/>
</dbReference>
<dbReference type="PANTHER" id="PTHR28049:SF1">
    <property type="entry name" value="DSC E3 UBIQUITIN LIGASE COMPLEX SUBUNIT 3"/>
    <property type="match status" value="1"/>
</dbReference>
<keyword evidence="6" id="KW-1185">Reference proteome</keyword>
<protein>
    <recommendedName>
        <fullName evidence="7">Ubiquitin-like domain-containing protein</fullName>
    </recommendedName>
</protein>
<sequence length="283" mass="31769">MRFVLVIRFTDTSSSTQPVRDLDIPLAINFDKDDVNKLVSVKWIKSVIRARVPQAASSRLRLIYSGRVLNENTNFRAEVKQPEKSKENRIYIHCVIGEELTREQLAEENKLDKPQAVSTTPQVVGFDRLLQQGFSQEDVDDLRRQFYSIYSPGSLGNSTRDQISDVEEEENNQRAIHQLEERWIESTVNGGNAENATGDNQPFNAPHTATAAQDAPPQPSADLDDIHGNEELLLGLLLGIFLGVISIVFLMADDSVFNKRTKHSVILGFIINIGLAVSRGRWL</sequence>
<dbReference type="InParanoid" id="A3LP74"/>
<evidence type="ECO:0000259" key="4">
    <source>
        <dbReference type="Pfam" id="PF13373"/>
    </source>
</evidence>
<feature type="region of interest" description="Disordered" evidence="1">
    <location>
        <begin position="189"/>
        <end position="223"/>
    </location>
</feature>
<dbReference type="GeneID" id="4837046"/>
<evidence type="ECO:0000256" key="2">
    <source>
        <dbReference type="SAM" id="Phobius"/>
    </source>
</evidence>
<dbReference type="RefSeq" id="XP_001382477.2">
    <property type="nucleotide sequence ID" value="XM_001382440.1"/>
</dbReference>
<keyword evidence="2" id="KW-0472">Membrane</keyword>
<dbReference type="OrthoDB" id="2556122at2759"/>
<feature type="transmembrane region" description="Helical" evidence="2">
    <location>
        <begin position="264"/>
        <end position="282"/>
    </location>
</feature>
<dbReference type="Pfam" id="PF10302">
    <property type="entry name" value="Dsc3_N"/>
    <property type="match status" value="1"/>
</dbReference>
<name>A3LP74_PICST</name>
<feature type="compositionally biased region" description="Low complexity" evidence="1">
    <location>
        <begin position="205"/>
        <end position="215"/>
    </location>
</feature>
<feature type="domain" description="DSC E3 ubiquitin ligase complex subunit 3 C-terminal" evidence="4">
    <location>
        <begin position="125"/>
        <end position="279"/>
    </location>
</feature>
<dbReference type="InterPro" id="IPR025390">
    <property type="entry name" value="Dsc3_C"/>
</dbReference>
<feature type="transmembrane region" description="Helical" evidence="2">
    <location>
        <begin position="232"/>
        <end position="252"/>
    </location>
</feature>
<keyword evidence="2" id="KW-1133">Transmembrane helix</keyword>
<proteinExistence type="predicted"/>
<keyword evidence="2" id="KW-0812">Transmembrane</keyword>
<accession>A3LP74</accession>
<evidence type="ECO:0000256" key="1">
    <source>
        <dbReference type="SAM" id="MobiDB-lite"/>
    </source>
</evidence>
<feature type="compositionally biased region" description="Polar residues" evidence="1">
    <location>
        <begin position="189"/>
        <end position="203"/>
    </location>
</feature>
<organism evidence="5 6">
    <name type="scientific">Scheffersomyces stipitis (strain ATCC 58785 / CBS 6054 / NBRC 10063 / NRRL Y-11545)</name>
    <name type="common">Yeast</name>
    <name type="synonym">Pichia stipitis</name>
    <dbReference type="NCBI Taxonomy" id="322104"/>
    <lineage>
        <taxon>Eukaryota</taxon>
        <taxon>Fungi</taxon>
        <taxon>Dikarya</taxon>
        <taxon>Ascomycota</taxon>
        <taxon>Saccharomycotina</taxon>
        <taxon>Pichiomycetes</taxon>
        <taxon>Debaryomycetaceae</taxon>
        <taxon>Scheffersomyces</taxon>
    </lineage>
</organism>
<dbReference type="GO" id="GO:0005783">
    <property type="term" value="C:endoplasmic reticulum"/>
    <property type="evidence" value="ECO:0007669"/>
    <property type="project" value="TreeGrafter"/>
</dbReference>
<dbReference type="HOGENOM" id="CLU_035821_1_0_1"/>
<dbReference type="InterPro" id="IPR045226">
    <property type="entry name" value="Dsc3"/>
</dbReference>
<dbReference type="AlphaFoldDB" id="A3LP74"/>
<evidence type="ECO:0000259" key="3">
    <source>
        <dbReference type="Pfam" id="PF10302"/>
    </source>
</evidence>
<dbReference type="GO" id="GO:0044695">
    <property type="term" value="C:Dsc E3 ubiquitin ligase complex"/>
    <property type="evidence" value="ECO:0007669"/>
    <property type="project" value="InterPro"/>
</dbReference>
<dbReference type="InterPro" id="IPR019413">
    <property type="entry name" value="Dsc3_ub-like_dom"/>
</dbReference>
<dbReference type="PANTHER" id="PTHR28049">
    <property type="entry name" value="TRANSMEMBRANE PROTEIN YOR223W"/>
    <property type="match status" value="1"/>
</dbReference>
<reference evidence="5 6" key="1">
    <citation type="journal article" date="2007" name="Nat. Biotechnol.">
        <title>Genome sequence of the lignocellulose-bioconverting and xylose-fermenting yeast Pichia stipitis.</title>
        <authorList>
            <person name="Jeffries T.W."/>
            <person name="Grigoriev I.V."/>
            <person name="Grimwood J."/>
            <person name="Laplaza J.M."/>
            <person name="Aerts A."/>
            <person name="Salamov A."/>
            <person name="Schmutz J."/>
            <person name="Lindquist E."/>
            <person name="Dehal P."/>
            <person name="Shapiro H."/>
            <person name="Jin Y.S."/>
            <person name="Passoth V."/>
            <person name="Richardson P.M."/>
        </authorList>
    </citation>
    <scope>NUCLEOTIDE SEQUENCE [LARGE SCALE GENOMIC DNA]</scope>
    <source>
        <strain evidence="6">ATCC 58785 / CBS 6054 / NBRC 10063 / NRRL Y-11545</strain>
    </source>
</reference>
<dbReference type="Gene3D" id="3.10.20.90">
    <property type="entry name" value="Phosphatidylinositol 3-kinase Catalytic Subunit, Chain A, domain 1"/>
    <property type="match status" value="1"/>
</dbReference>
<dbReference type="KEGG" id="pic:PICST_40463"/>
<dbReference type="FunCoup" id="A3LP74">
    <property type="interactions" value="19"/>
</dbReference>
<dbReference type="Proteomes" id="UP000002258">
    <property type="component" value="Chromosome 2"/>
</dbReference>
<dbReference type="EMBL" id="CP000496">
    <property type="protein sequence ID" value="ABN64448.2"/>
    <property type="molecule type" value="Genomic_DNA"/>
</dbReference>
<feature type="domain" description="DSC E3 ubiquitin ligase complex subunit 3 ubiquitin-like" evidence="3">
    <location>
        <begin position="4"/>
        <end position="99"/>
    </location>
</feature>
<evidence type="ECO:0000313" key="5">
    <source>
        <dbReference type="EMBL" id="ABN64448.2"/>
    </source>
</evidence>
<dbReference type="Pfam" id="PF13373">
    <property type="entry name" value="Dsc3_C"/>
    <property type="match status" value="1"/>
</dbReference>
<evidence type="ECO:0000313" key="6">
    <source>
        <dbReference type="Proteomes" id="UP000002258"/>
    </source>
</evidence>
<dbReference type="OMA" id="RIYVNCS"/>
<evidence type="ECO:0008006" key="7">
    <source>
        <dbReference type="Google" id="ProtNLM"/>
    </source>
</evidence>
<gene>
    <name evidence="5" type="ORF">PICST_40463</name>
</gene>